<dbReference type="SUPFAM" id="SSF55486">
    <property type="entry name" value="Metalloproteases ('zincins'), catalytic domain"/>
    <property type="match status" value="1"/>
</dbReference>
<dbReference type="CDD" id="cd00146">
    <property type="entry name" value="PKD"/>
    <property type="match status" value="1"/>
</dbReference>
<dbReference type="InterPro" id="IPR024079">
    <property type="entry name" value="MetalloPept_cat_dom_sf"/>
</dbReference>
<keyword evidence="2" id="KW-0645">Protease</keyword>
<sequence length="715" mass="78260">MKTLYLKVMGILAISLVSLSNTAQDKSNFSCGNLTPDSRFVDYSDYLKNRKAEIDLIKQGVQQKSGDDSLFVIPVVFHILHEYGPENISDAQILDQMEILNRDYQKLNLDTASVVPAFNTLIGNPRLSFRLATIDPNGNCTNGIDRIYTQETNIGDDGAKMHNWPRSKYLNVWVVKNMENGVAGYAYYPSATISGFGAYIDGVIIRHNYIGSIGTSSVNNSRALTHEIGHYLSLPHVWGDNNDPGQACGDDGFQDTPATKGWNYCPTGATDICNPGIEENYQNYMEYSYCSSMFTQEQTAAMRAVLHLPTALRDNLWSEANLIATGVADGSTPQSCAPIADFYPSDDHLCSGETITLFDNSYNGTPTSWNWQIENGSPATSTDQHPMVTFSESGWHQVSLTVSNASGSDSKTITRSIFVEDDFSQITGVHADDLEDYDATNIYDFYPSSNHAEENTDLAFVVLNGGTVNVANWQLTDEASFSGDHALMLDAYRTNGGMKDYFLTPSYDLSLVKGGFFTFKYATASSTSAIEEMTETIKVYSSTNCGDTWIPRLTLAGTELYTGGQAGSDFYPTSDQWGVASIPINGSLTTNQVRFKIEFTSGDYANHVFIDDIAIEGTMSAASDEAVNVNLYPNPVDHINELTLDINSSSEQLLSVELFDITGKQLVKTSIKVSAGNQTIAMGGLMSGTTISNGIYLIVVKSGESRLLHQKVMVK</sequence>
<dbReference type="KEGG" id="ptan:CRYO30217_01378"/>
<evidence type="ECO:0000256" key="1">
    <source>
        <dbReference type="ARBA" id="ARBA00008721"/>
    </source>
</evidence>
<evidence type="ECO:0000256" key="9">
    <source>
        <dbReference type="SAM" id="SignalP"/>
    </source>
</evidence>
<evidence type="ECO:0000313" key="11">
    <source>
        <dbReference type="EMBL" id="CAG5080567.1"/>
    </source>
</evidence>
<dbReference type="Gene3D" id="2.60.40.10">
    <property type="entry name" value="Immunoglobulins"/>
    <property type="match status" value="1"/>
</dbReference>
<dbReference type="GO" id="GO:0008237">
    <property type="term" value="F:metallopeptidase activity"/>
    <property type="evidence" value="ECO:0007669"/>
    <property type="project" value="UniProtKB-KW"/>
</dbReference>
<dbReference type="PANTHER" id="PTHR47466:SF1">
    <property type="entry name" value="METALLOPROTEASE MEP1 (AFU_ORTHOLOGUE AFUA_1G07730)-RELATED"/>
    <property type="match status" value="1"/>
</dbReference>
<dbReference type="InterPro" id="IPR013783">
    <property type="entry name" value="Ig-like_fold"/>
</dbReference>
<evidence type="ECO:0000256" key="8">
    <source>
        <dbReference type="ARBA" id="ARBA00023157"/>
    </source>
</evidence>
<dbReference type="InterPro" id="IPR000601">
    <property type="entry name" value="PKD_dom"/>
</dbReference>
<dbReference type="NCBIfam" id="TIGR04183">
    <property type="entry name" value="Por_Secre_tail"/>
    <property type="match status" value="1"/>
</dbReference>
<name>A0A916JME2_9FLAO</name>
<comment type="similarity">
    <text evidence="1">Belongs to the peptidase M43B family.</text>
</comment>
<dbReference type="AlphaFoldDB" id="A0A916JME2"/>
<dbReference type="EMBL" id="OU015584">
    <property type="protein sequence ID" value="CAG5080567.1"/>
    <property type="molecule type" value="Genomic_DNA"/>
</dbReference>
<reference evidence="11" key="1">
    <citation type="submission" date="2021-04" db="EMBL/GenBank/DDBJ databases">
        <authorList>
            <person name="Rodrigo-Torres L."/>
            <person name="Arahal R. D."/>
            <person name="Lucena T."/>
        </authorList>
    </citation>
    <scope>NUCLEOTIDE SEQUENCE</scope>
    <source>
        <strain evidence="11">AS29M-1</strain>
    </source>
</reference>
<dbReference type="InterPro" id="IPR008754">
    <property type="entry name" value="Peptidase_M43"/>
</dbReference>
<dbReference type="RefSeq" id="WP_258541579.1">
    <property type="nucleotide sequence ID" value="NZ_OU015584.1"/>
</dbReference>
<proteinExistence type="inferred from homology"/>
<dbReference type="InterPro" id="IPR035986">
    <property type="entry name" value="PKD_dom_sf"/>
</dbReference>
<dbReference type="PANTHER" id="PTHR47466">
    <property type="match status" value="1"/>
</dbReference>
<feature type="signal peptide" evidence="9">
    <location>
        <begin position="1"/>
        <end position="23"/>
    </location>
</feature>
<protein>
    <recommendedName>
        <fullName evidence="10">PKD domain-containing protein</fullName>
    </recommendedName>
</protein>
<dbReference type="InterPro" id="IPR022409">
    <property type="entry name" value="PKD/Chitinase_dom"/>
</dbReference>
<feature type="chain" id="PRO_5037916860" description="PKD domain-containing protein" evidence="9">
    <location>
        <begin position="24"/>
        <end position="715"/>
    </location>
</feature>
<dbReference type="SMART" id="SM00089">
    <property type="entry name" value="PKD"/>
    <property type="match status" value="1"/>
</dbReference>
<evidence type="ECO:0000256" key="6">
    <source>
        <dbReference type="ARBA" id="ARBA00022833"/>
    </source>
</evidence>
<dbReference type="Pfam" id="PF05572">
    <property type="entry name" value="Peptidase_M43"/>
    <property type="match status" value="1"/>
</dbReference>
<keyword evidence="8" id="KW-1015">Disulfide bond</keyword>
<keyword evidence="7" id="KW-0482">Metalloprotease</keyword>
<dbReference type="Gene3D" id="3.40.390.10">
    <property type="entry name" value="Collagenase (Catalytic Domain)"/>
    <property type="match status" value="1"/>
</dbReference>
<dbReference type="GO" id="GO:0046872">
    <property type="term" value="F:metal ion binding"/>
    <property type="evidence" value="ECO:0007669"/>
    <property type="project" value="UniProtKB-KW"/>
</dbReference>
<dbReference type="InterPro" id="IPR026444">
    <property type="entry name" value="Secre_tail"/>
</dbReference>
<keyword evidence="5" id="KW-0378">Hydrolase</keyword>
<evidence type="ECO:0000256" key="2">
    <source>
        <dbReference type="ARBA" id="ARBA00022670"/>
    </source>
</evidence>
<keyword evidence="6" id="KW-0862">Zinc</keyword>
<evidence type="ECO:0000256" key="7">
    <source>
        <dbReference type="ARBA" id="ARBA00023049"/>
    </source>
</evidence>
<dbReference type="PROSITE" id="PS50093">
    <property type="entry name" value="PKD"/>
    <property type="match status" value="1"/>
</dbReference>
<dbReference type="Proteomes" id="UP000683507">
    <property type="component" value="Chromosome"/>
</dbReference>
<keyword evidence="4 9" id="KW-0732">Signal</keyword>
<dbReference type="Pfam" id="PF18911">
    <property type="entry name" value="PKD_4"/>
    <property type="match status" value="1"/>
</dbReference>
<dbReference type="GO" id="GO:0006508">
    <property type="term" value="P:proteolysis"/>
    <property type="evidence" value="ECO:0007669"/>
    <property type="project" value="UniProtKB-KW"/>
</dbReference>
<keyword evidence="12" id="KW-1185">Reference proteome</keyword>
<evidence type="ECO:0000256" key="5">
    <source>
        <dbReference type="ARBA" id="ARBA00022801"/>
    </source>
</evidence>
<keyword evidence="3" id="KW-0479">Metal-binding</keyword>
<organism evidence="11 12">
    <name type="scientific">Parvicella tangerina</name>
    <dbReference type="NCBI Taxonomy" id="2829795"/>
    <lineage>
        <taxon>Bacteria</taxon>
        <taxon>Pseudomonadati</taxon>
        <taxon>Bacteroidota</taxon>
        <taxon>Flavobacteriia</taxon>
        <taxon>Flavobacteriales</taxon>
        <taxon>Parvicellaceae</taxon>
        <taxon>Parvicella</taxon>
    </lineage>
</organism>
<dbReference type="SUPFAM" id="SSF49299">
    <property type="entry name" value="PKD domain"/>
    <property type="match status" value="1"/>
</dbReference>
<evidence type="ECO:0000313" key="12">
    <source>
        <dbReference type="Proteomes" id="UP000683507"/>
    </source>
</evidence>
<dbReference type="Pfam" id="PF18962">
    <property type="entry name" value="Por_Secre_tail"/>
    <property type="match status" value="1"/>
</dbReference>
<gene>
    <name evidence="11" type="ORF">CRYO30217_01378</name>
</gene>
<evidence type="ECO:0000259" key="10">
    <source>
        <dbReference type="PROSITE" id="PS50093"/>
    </source>
</evidence>
<evidence type="ECO:0000256" key="3">
    <source>
        <dbReference type="ARBA" id="ARBA00022723"/>
    </source>
</evidence>
<evidence type="ECO:0000256" key="4">
    <source>
        <dbReference type="ARBA" id="ARBA00022729"/>
    </source>
</evidence>
<feature type="domain" description="PKD" evidence="10">
    <location>
        <begin position="358"/>
        <end position="420"/>
    </location>
</feature>
<accession>A0A916JME2</accession>
<dbReference type="Gene3D" id="2.60.120.260">
    <property type="entry name" value="Galactose-binding domain-like"/>
    <property type="match status" value="1"/>
</dbReference>